<protein>
    <recommendedName>
        <fullName evidence="4">AIG1-type G domain-containing protein</fullName>
    </recommendedName>
</protein>
<keyword evidence="3" id="KW-0175">Coiled coil</keyword>
<comment type="similarity">
    <text evidence="1">Belongs to the TRAFAC class TrmE-Era-EngA-EngB-Septin-like GTPase superfamily. AIG1/Toc34/Toc159-like paraseptin GTPase family. IAN subfamily.</text>
</comment>
<evidence type="ECO:0000256" key="2">
    <source>
        <dbReference type="ARBA" id="ARBA00022741"/>
    </source>
</evidence>
<dbReference type="OrthoDB" id="6345803at2759"/>
<accession>E9FXY2</accession>
<dbReference type="InterPro" id="IPR027417">
    <property type="entry name" value="P-loop_NTPase"/>
</dbReference>
<dbReference type="OMA" id="NAWEDSE"/>
<dbReference type="GO" id="GO:0003924">
    <property type="term" value="F:GTPase activity"/>
    <property type="evidence" value="ECO:0000318"/>
    <property type="project" value="GO_Central"/>
</dbReference>
<dbReference type="SUPFAM" id="SSF52540">
    <property type="entry name" value="P-loop containing nucleoside triphosphate hydrolases"/>
    <property type="match status" value="1"/>
</dbReference>
<dbReference type="GO" id="GO:0008104">
    <property type="term" value="P:intracellular protein localization"/>
    <property type="evidence" value="ECO:0000318"/>
    <property type="project" value="GO_Central"/>
</dbReference>
<dbReference type="KEGG" id="dpx:DAPPUDRAFT_41886"/>
<feature type="coiled-coil region" evidence="3">
    <location>
        <begin position="411"/>
        <end position="452"/>
    </location>
</feature>
<dbReference type="EMBL" id="GL732526">
    <property type="protein sequence ID" value="EFX88182.1"/>
    <property type="molecule type" value="Genomic_DNA"/>
</dbReference>
<organism evidence="5 6">
    <name type="scientific">Daphnia pulex</name>
    <name type="common">Water flea</name>
    <dbReference type="NCBI Taxonomy" id="6669"/>
    <lineage>
        <taxon>Eukaryota</taxon>
        <taxon>Metazoa</taxon>
        <taxon>Ecdysozoa</taxon>
        <taxon>Arthropoda</taxon>
        <taxon>Crustacea</taxon>
        <taxon>Branchiopoda</taxon>
        <taxon>Diplostraca</taxon>
        <taxon>Cladocera</taxon>
        <taxon>Anomopoda</taxon>
        <taxon>Daphniidae</taxon>
        <taxon>Daphnia</taxon>
    </lineage>
</organism>
<evidence type="ECO:0000256" key="3">
    <source>
        <dbReference type="SAM" id="Coils"/>
    </source>
</evidence>
<dbReference type="GO" id="GO:0005940">
    <property type="term" value="C:septin ring"/>
    <property type="evidence" value="ECO:0000318"/>
    <property type="project" value="GO_Central"/>
</dbReference>
<dbReference type="GO" id="GO:0031105">
    <property type="term" value="C:septin complex"/>
    <property type="evidence" value="ECO:0000318"/>
    <property type="project" value="GO_Central"/>
</dbReference>
<keyword evidence="2" id="KW-0547">Nucleotide-binding</keyword>
<dbReference type="STRING" id="6669.E9FXY2"/>
<dbReference type="GO" id="GO:0015630">
    <property type="term" value="C:microtubule cytoskeleton"/>
    <property type="evidence" value="ECO:0000318"/>
    <property type="project" value="GO_Central"/>
</dbReference>
<dbReference type="Proteomes" id="UP000000305">
    <property type="component" value="Unassembled WGS sequence"/>
</dbReference>
<dbReference type="Pfam" id="PF04548">
    <property type="entry name" value="AIG1"/>
    <property type="match status" value="1"/>
</dbReference>
<evidence type="ECO:0000313" key="5">
    <source>
        <dbReference type="EMBL" id="EFX88182.1"/>
    </source>
</evidence>
<keyword evidence="6" id="KW-1185">Reference proteome</keyword>
<dbReference type="HOGENOM" id="CLU_018951_2_0_1"/>
<gene>
    <name evidence="5" type="ORF">DAPPUDRAFT_41886</name>
</gene>
<evidence type="ECO:0000313" key="6">
    <source>
        <dbReference type="Proteomes" id="UP000000305"/>
    </source>
</evidence>
<proteinExistence type="inferred from homology"/>
<dbReference type="InParanoid" id="E9FXY2"/>
<reference evidence="5 6" key="1">
    <citation type="journal article" date="2011" name="Science">
        <title>The ecoresponsive genome of Daphnia pulex.</title>
        <authorList>
            <person name="Colbourne J.K."/>
            <person name="Pfrender M.E."/>
            <person name="Gilbert D."/>
            <person name="Thomas W.K."/>
            <person name="Tucker A."/>
            <person name="Oakley T.H."/>
            <person name="Tokishita S."/>
            <person name="Aerts A."/>
            <person name="Arnold G.J."/>
            <person name="Basu M.K."/>
            <person name="Bauer D.J."/>
            <person name="Caceres C.E."/>
            <person name="Carmel L."/>
            <person name="Casola C."/>
            <person name="Choi J.H."/>
            <person name="Detter J.C."/>
            <person name="Dong Q."/>
            <person name="Dusheyko S."/>
            <person name="Eads B.D."/>
            <person name="Frohlich T."/>
            <person name="Geiler-Samerotte K.A."/>
            <person name="Gerlach D."/>
            <person name="Hatcher P."/>
            <person name="Jogdeo S."/>
            <person name="Krijgsveld J."/>
            <person name="Kriventseva E.V."/>
            <person name="Kultz D."/>
            <person name="Laforsch C."/>
            <person name="Lindquist E."/>
            <person name="Lopez J."/>
            <person name="Manak J.R."/>
            <person name="Muller J."/>
            <person name="Pangilinan J."/>
            <person name="Patwardhan R.P."/>
            <person name="Pitluck S."/>
            <person name="Pritham E.J."/>
            <person name="Rechtsteiner A."/>
            <person name="Rho M."/>
            <person name="Rogozin I.B."/>
            <person name="Sakarya O."/>
            <person name="Salamov A."/>
            <person name="Schaack S."/>
            <person name="Shapiro H."/>
            <person name="Shiga Y."/>
            <person name="Skalitzky C."/>
            <person name="Smith Z."/>
            <person name="Souvorov A."/>
            <person name="Sung W."/>
            <person name="Tang Z."/>
            <person name="Tsuchiya D."/>
            <person name="Tu H."/>
            <person name="Vos H."/>
            <person name="Wang M."/>
            <person name="Wolf Y.I."/>
            <person name="Yamagata H."/>
            <person name="Yamada T."/>
            <person name="Ye Y."/>
            <person name="Shaw J.R."/>
            <person name="Andrews J."/>
            <person name="Crease T.J."/>
            <person name="Tang H."/>
            <person name="Lucas S.M."/>
            <person name="Robertson H.M."/>
            <person name="Bork P."/>
            <person name="Koonin E.V."/>
            <person name="Zdobnov E.M."/>
            <person name="Grigoriev I.V."/>
            <person name="Lynch M."/>
            <person name="Boore J.L."/>
        </authorList>
    </citation>
    <scope>NUCLEOTIDE SEQUENCE [LARGE SCALE GENOMIC DNA]</scope>
</reference>
<dbReference type="InterPro" id="IPR006703">
    <property type="entry name" value="G_AIG1"/>
</dbReference>
<dbReference type="Gene3D" id="3.40.50.300">
    <property type="entry name" value="P-loop containing nucleotide triphosphate hydrolases"/>
    <property type="match status" value="1"/>
</dbReference>
<dbReference type="PANTHER" id="PTHR32046">
    <property type="entry name" value="G DOMAIN-CONTAINING PROTEIN"/>
    <property type="match status" value="1"/>
</dbReference>
<sequence length="513" mass="58940">MIYTLPLERISGTINQYSLGRPIINPLASSTERKTILLMGATGSGKTTWINSMVNYVLGVRWDDPFRFMLTEEALRGGSGAHSQTEKVCVYHIHHENGFRIPFSLTIVDTPGFGDTTGRQRDEEITADITNLFKDENGIQELDAVGFVVQSPLVRLTDSQNYVFHSVLSIFGKDVQENIRFLVTFADRNRPIVLDAIKEAKIPCRMDPDGWPCHQKFNNDAIFPCCLPVAGDEDDDEDDRDWKRGIRNFKLFFGQLADMPTKSLQMTRQVTEYRKQLGMKLQWMMSAIPSHLTTMEELREKEKFIELHRSEVDANRNFEIKVPVSRKVQVGVDWMSAVNCTKCETTCHHPCNPALPMGWCPAFAPPPEAGFWANFADKFMNTFREAGCKVCPGQCSSWDHRNEQHRWVYQQVEETQTLEDVRRKYETAREKKMDAEALLSALRRDADQLKEKIIGEMGIIRDLLKSLRHNGLVYGNPVTTRDYVEKMIETERDERKMGFEERIKSLLELLELA</sequence>
<dbReference type="FunFam" id="3.40.50.300:FF:002049">
    <property type="entry name" value="Si:ch73-170d6.2"/>
    <property type="match status" value="1"/>
</dbReference>
<dbReference type="GO" id="GO:0060090">
    <property type="term" value="F:molecular adaptor activity"/>
    <property type="evidence" value="ECO:0000318"/>
    <property type="project" value="GO_Central"/>
</dbReference>
<dbReference type="eggNOG" id="ENOG502QTS0">
    <property type="taxonomic scope" value="Eukaryota"/>
</dbReference>
<dbReference type="AlphaFoldDB" id="E9FXY2"/>
<evidence type="ECO:0000256" key="1">
    <source>
        <dbReference type="ARBA" id="ARBA00008535"/>
    </source>
</evidence>
<dbReference type="PhylomeDB" id="E9FXY2"/>
<dbReference type="GO" id="GO:0032153">
    <property type="term" value="C:cell division site"/>
    <property type="evidence" value="ECO:0000318"/>
    <property type="project" value="GO_Central"/>
</dbReference>
<dbReference type="PANTHER" id="PTHR32046:SF14">
    <property type="match status" value="1"/>
</dbReference>
<dbReference type="GO" id="GO:0061640">
    <property type="term" value="P:cytoskeleton-dependent cytokinesis"/>
    <property type="evidence" value="ECO:0000318"/>
    <property type="project" value="GO_Central"/>
</dbReference>
<evidence type="ECO:0000259" key="4">
    <source>
        <dbReference type="Pfam" id="PF04548"/>
    </source>
</evidence>
<name>E9FXY2_DAPPU</name>
<dbReference type="GO" id="GO:0005525">
    <property type="term" value="F:GTP binding"/>
    <property type="evidence" value="ECO:0007669"/>
    <property type="project" value="InterPro"/>
</dbReference>
<feature type="domain" description="AIG1-type G" evidence="4">
    <location>
        <begin position="34"/>
        <end position="188"/>
    </location>
</feature>